<dbReference type="KEGG" id="bfn:OI25_5681"/>
<reference evidence="1 2" key="1">
    <citation type="journal article" date="2015" name="Genome Announc.">
        <title>Complete genome sequences for 59 burkholderia isolates, both pathogenic and near neighbor.</title>
        <authorList>
            <person name="Johnson S.L."/>
            <person name="Bishop-Lilly K.A."/>
            <person name="Ladner J.T."/>
            <person name="Daligault H.E."/>
            <person name="Davenport K.W."/>
            <person name="Jaissle J."/>
            <person name="Frey K.G."/>
            <person name="Koroleva G.I."/>
            <person name="Bruce D.C."/>
            <person name="Coyne S.R."/>
            <person name="Broomall S.M."/>
            <person name="Li P.E."/>
            <person name="Teshima H."/>
            <person name="Gibbons H.S."/>
            <person name="Palacios G.F."/>
            <person name="Rosenzweig C.N."/>
            <person name="Redden C.L."/>
            <person name="Xu Y."/>
            <person name="Minogue T.D."/>
            <person name="Chain P.S."/>
        </authorList>
    </citation>
    <scope>NUCLEOTIDE SEQUENCE [LARGE SCALE GENOMIC DNA]</scope>
    <source>
        <strain evidence="1 2">ATCC BAA-463</strain>
    </source>
</reference>
<accession>A0AAU8TCD6</accession>
<proteinExistence type="predicted"/>
<evidence type="ECO:0000313" key="1">
    <source>
        <dbReference type="EMBL" id="AJZ63945.1"/>
    </source>
</evidence>
<organism evidence="1 2">
    <name type="scientific">Paraburkholderia fungorum</name>
    <dbReference type="NCBI Taxonomy" id="134537"/>
    <lineage>
        <taxon>Bacteria</taxon>
        <taxon>Pseudomonadati</taxon>
        <taxon>Pseudomonadota</taxon>
        <taxon>Betaproteobacteria</taxon>
        <taxon>Burkholderiales</taxon>
        <taxon>Burkholderiaceae</taxon>
        <taxon>Paraburkholderia</taxon>
    </lineage>
</organism>
<dbReference type="Proteomes" id="UP000032614">
    <property type="component" value="Chromosome 2"/>
</dbReference>
<gene>
    <name evidence="1" type="ORF">OI25_5681</name>
</gene>
<sequence length="43" mass="4296">MDASGSPGFSRLKQGLTLIKTSLASAVFLAIVSASKANASLVS</sequence>
<evidence type="ECO:0000313" key="2">
    <source>
        <dbReference type="Proteomes" id="UP000032614"/>
    </source>
</evidence>
<dbReference type="AlphaFoldDB" id="A0AAU8TCD6"/>
<dbReference type="EMBL" id="CP010027">
    <property type="protein sequence ID" value="AJZ63945.1"/>
    <property type="molecule type" value="Genomic_DNA"/>
</dbReference>
<name>A0AAU8TCD6_9BURK</name>
<protein>
    <submittedName>
        <fullName evidence="1">Uncharacterized protein</fullName>
    </submittedName>
</protein>